<feature type="transmembrane region" description="Helical" evidence="7">
    <location>
        <begin position="1282"/>
        <end position="1303"/>
    </location>
</feature>
<evidence type="ECO:0000256" key="7">
    <source>
        <dbReference type="SAM" id="Phobius"/>
    </source>
</evidence>
<evidence type="ECO:0000256" key="3">
    <source>
        <dbReference type="ARBA" id="ARBA00022741"/>
    </source>
</evidence>
<evidence type="ECO:0000313" key="10">
    <source>
        <dbReference type="Proteomes" id="UP000015104"/>
    </source>
</evidence>
<dbReference type="PROSITE" id="PS50893">
    <property type="entry name" value="ABC_TRANSPORTER_2"/>
    <property type="match status" value="2"/>
</dbReference>
<dbReference type="InterPro" id="IPR003439">
    <property type="entry name" value="ABC_transporter-like_ATP-bd"/>
</dbReference>
<comment type="subcellular location">
    <subcellularLocation>
        <location evidence="1">Membrane</location>
        <topology evidence="1">Multi-pass membrane protein</topology>
    </subcellularLocation>
</comment>
<evidence type="ECO:0000256" key="1">
    <source>
        <dbReference type="ARBA" id="ARBA00004141"/>
    </source>
</evidence>
<accession>T1KHQ1</accession>
<dbReference type="InterPro" id="IPR003593">
    <property type="entry name" value="AAA+_ATPase"/>
</dbReference>
<dbReference type="Pfam" id="PF00005">
    <property type="entry name" value="ABC_tran"/>
    <property type="match status" value="2"/>
</dbReference>
<feature type="transmembrane region" description="Helical" evidence="7">
    <location>
        <begin position="1114"/>
        <end position="1141"/>
    </location>
</feature>
<feature type="domain" description="ABC transporter" evidence="8">
    <location>
        <begin position="1357"/>
        <end position="1588"/>
    </location>
</feature>
<evidence type="ECO:0000256" key="2">
    <source>
        <dbReference type="ARBA" id="ARBA00022692"/>
    </source>
</evidence>
<feature type="transmembrane region" description="Helical" evidence="7">
    <location>
        <begin position="253"/>
        <end position="273"/>
    </location>
</feature>
<dbReference type="GO" id="GO:0005524">
    <property type="term" value="F:ATP binding"/>
    <property type="evidence" value="ECO:0007669"/>
    <property type="project" value="UniProtKB-KW"/>
</dbReference>
<feature type="transmembrane region" description="Helical" evidence="7">
    <location>
        <begin position="1185"/>
        <end position="1208"/>
    </location>
</feature>
<name>T1KHQ1_TETUR</name>
<keyword evidence="5 7" id="KW-1133">Transmembrane helix</keyword>
<dbReference type="PANTHER" id="PTHR19229:SF250">
    <property type="entry name" value="ABC TRANSPORTER DOMAIN-CONTAINING PROTEIN-RELATED"/>
    <property type="match status" value="1"/>
</dbReference>
<reference evidence="10" key="1">
    <citation type="submission" date="2011-08" db="EMBL/GenBank/DDBJ databases">
        <authorList>
            <person name="Rombauts S."/>
        </authorList>
    </citation>
    <scope>NUCLEOTIDE SEQUENCE</scope>
    <source>
        <strain evidence="10">London</strain>
    </source>
</reference>
<evidence type="ECO:0000256" key="5">
    <source>
        <dbReference type="ARBA" id="ARBA00022989"/>
    </source>
</evidence>
<feature type="domain" description="ABC transporter" evidence="8">
    <location>
        <begin position="520"/>
        <end position="753"/>
    </location>
</feature>
<dbReference type="GO" id="GO:0016020">
    <property type="term" value="C:membrane"/>
    <property type="evidence" value="ECO:0007669"/>
    <property type="project" value="UniProtKB-SubCell"/>
</dbReference>
<dbReference type="SUPFAM" id="SSF52540">
    <property type="entry name" value="P-loop containing nucleoside triphosphate hydrolases"/>
    <property type="match status" value="2"/>
</dbReference>
<dbReference type="InterPro" id="IPR056264">
    <property type="entry name" value="R2_ABCA1-4-like"/>
</dbReference>
<feature type="transmembrane region" description="Helical" evidence="7">
    <location>
        <begin position="359"/>
        <end position="377"/>
    </location>
</feature>
<proteinExistence type="predicted"/>
<dbReference type="GeneID" id="107363982"/>
<dbReference type="FunFam" id="3.40.50.300:FF:000327">
    <property type="entry name" value="ATP-binding cassette sub-family A member 3"/>
    <property type="match status" value="1"/>
</dbReference>
<dbReference type="GO" id="GO:0016887">
    <property type="term" value="F:ATP hydrolysis activity"/>
    <property type="evidence" value="ECO:0007669"/>
    <property type="project" value="InterPro"/>
</dbReference>
<keyword evidence="2 7" id="KW-0812">Transmembrane</keyword>
<dbReference type="PANTHER" id="PTHR19229">
    <property type="entry name" value="ATP-BINDING CASSETTE TRANSPORTER SUBFAMILY A ABCA"/>
    <property type="match status" value="1"/>
</dbReference>
<dbReference type="EnsemblMetazoa" id="tetur11g05200.1">
    <property type="protein sequence ID" value="tetur11g05200.1"/>
    <property type="gene ID" value="tetur11g05200"/>
</dbReference>
<feature type="transmembrane region" description="Helical" evidence="7">
    <location>
        <begin position="332"/>
        <end position="352"/>
    </location>
</feature>
<dbReference type="Proteomes" id="UP000015104">
    <property type="component" value="Unassembled WGS sequence"/>
</dbReference>
<feature type="transmembrane region" description="Helical" evidence="7">
    <location>
        <begin position="1073"/>
        <end position="1093"/>
    </location>
</feature>
<keyword evidence="6 7" id="KW-0472">Membrane</keyword>
<dbReference type="OrthoDB" id="6512918at2759"/>
<dbReference type="InterPro" id="IPR027417">
    <property type="entry name" value="P-loop_NTPase"/>
</dbReference>
<dbReference type="SMART" id="SM00382">
    <property type="entry name" value="AAA"/>
    <property type="match status" value="2"/>
</dbReference>
<dbReference type="InterPro" id="IPR017871">
    <property type="entry name" value="ABC_transporter-like_CS"/>
</dbReference>
<keyword evidence="10" id="KW-1185">Reference proteome</keyword>
<dbReference type="eggNOG" id="KOG0059">
    <property type="taxonomic scope" value="Eukaryota"/>
</dbReference>
<feature type="transmembrane region" description="Helical" evidence="7">
    <location>
        <begin position="293"/>
        <end position="320"/>
    </location>
</feature>
<dbReference type="Pfam" id="PF23321">
    <property type="entry name" value="R1_ABCA1"/>
    <property type="match status" value="1"/>
</dbReference>
<dbReference type="HOGENOM" id="CLU_000604_19_1_1"/>
<dbReference type="EMBL" id="CAEY01000077">
    <property type="status" value="NOT_ANNOTATED_CDS"/>
    <property type="molecule type" value="Genomic_DNA"/>
</dbReference>
<dbReference type="CDD" id="cd03263">
    <property type="entry name" value="ABC_subfamily_A"/>
    <property type="match status" value="2"/>
</dbReference>
<dbReference type="PROSITE" id="PS00211">
    <property type="entry name" value="ABC_TRANSPORTER_1"/>
    <property type="match status" value="2"/>
</dbReference>
<feature type="transmembrane region" description="Helical" evidence="7">
    <location>
        <begin position="892"/>
        <end position="912"/>
    </location>
</feature>
<reference evidence="9" key="2">
    <citation type="submission" date="2015-06" db="UniProtKB">
        <authorList>
            <consortium name="EnsemblMetazoa"/>
        </authorList>
    </citation>
    <scope>IDENTIFICATION</scope>
</reference>
<evidence type="ECO:0000313" key="9">
    <source>
        <dbReference type="EnsemblMetazoa" id="tetur11g05200.1"/>
    </source>
</evidence>
<sequence length="1672" mass="188713">MVSLHWEQLKAMYKKDWLIRKRHWIVTILELLLPIWLVFIHLVSLSAKSNQVPISPLPSTKLQYNSPMVQQVSKHSDEYFYNDGTFYCSSYGQFFYYSAIGDISGFLNPAVSKCKLRTVAEQSEFDVIKDWGNSVESIYTTSPALFINELDLDKGIANFTIGTGRLVYPGPWSDSSFPPSYESYVSPQSILNILLASYPNGEKLTIDDFSYHYTNKLFDEGDPSSEQNYANNKNGDPTPEPGGLPDAVDFYQAYTFLQVGFIYVSIIIARRIIQEKATNSKELLRIMGLSDVIYWISHFINYFFLSIFHASAITILYSIFEKNPYPGWNGGVFWFNYTFVSVSNILLTFTFSTILTRPIIGVLILIVGRAGLSYLAFTAKTDKSNLLWISPKIWSCFLPDGQLYYSIYDMFYFGEKQKVSLSDLFSSLDVAESISFRSIYLTAIIAWLAYLALIWYLDAVWPWQTGTPKPWYFPVSRFTRKSKNNQTLDDTAPFYNLDETNTNAKADKNEAEPSDLKTNIQCTNLYKAFGPMGTKKFAVNGLDMNIYKGQITVLLGHNGAGKTTTMSMITGLLPPTSGKILVHGIDVHQDTAAARRRLALCPQSDLLFEELTVTENLELVTGLRGLSPQMKKDIIPLNIKRVNLTDKANTLASNLSGGMRRRLQLALALTTSSETLILDEPTSGLDPESRRQLWNLLLELRKDLSILLTTHFMEEADALGDRIIIMASGKIKCSGSSMFLKRQFGAGNSIRIAKDTNSFELNRLDHQIRIHFPNAFVISESSEEVIYQLSLDSDGSDKKSTSSLISLCDYLDNNLSTFGITSYGISVTTLEDVFLKVAEEDNEKRHTNIQMEDRLFEINKILDYTKLTGFALTLQRLRGLVMKRVHYIKRHYKTIGFTIILPVLVILLTFMVTNNVKSVIIDSFDDYPYPIDLNLKSIYGENAKAVIRASFHKSDHFIEAYRTIMKEAGIEIVEIQSSLSMDDYMKTSKQTGEQFMRENIIGIIEDPKSLKGYTIWYNPKASISLPLGIDAWTNTLIRISNEARSMSKVVTTYLPMPNRVGEQPDSLSMASRIMLALFSPIAFSFIASSYFLFPSTESANKANLIQKMSGIKAPIFWFSHIIFDFSYHIIVSIMLIAGITIIDRFLFTSNEVFFSVFILMLLYGLASIPLFYLFSFLPLEPARGFSLLVTISLIATLIGSGLASILVATKKIKSLHVFLGDLFPPFAMSFGLSKVYSQATLNKECRKYNACNPGNSVSRVICCDENLEYKNYKPFAWENDGVLPEILTLFLDSVLYIFVLILLDTNLYRFRYWYDSIRKTLSSSPQSQGEVEDDDVASEKYRVAQLITSGRVNNEALTVSELSKDFGSFRAVDNISFAVHKAECFGLLGVNGAGKTTTFRMLTGDLMVTQGDAFVESYSLRKDLLNFQQSISYCPQFDALLDKLTPLETLTLFARIRGMPENKVKENVNYIITSTDLTQFTKTCNENLSGGNKRKLSLAIAAIAKPKVIFLDEPTTGVDPASRRKIWSTLMHLRDTSGSSIVLTSHSMDECEALCSRIGIMARGNFKCLGSAQHLKQKFGQGYTLVIKINQEALKKDGEVERIQIFIQEKFPSAILRDFHQTILHYHVKNASARWGEMLRVLEQGRSSLMIEDFTLTGTTLEQIFLSFAKES</sequence>
<evidence type="ECO:0000256" key="4">
    <source>
        <dbReference type="ARBA" id="ARBA00022840"/>
    </source>
</evidence>
<feature type="transmembrane region" description="Helical" evidence="7">
    <location>
        <begin position="438"/>
        <end position="457"/>
    </location>
</feature>
<keyword evidence="4" id="KW-0067">ATP-binding</keyword>
<dbReference type="GO" id="GO:0005319">
    <property type="term" value="F:lipid transporter activity"/>
    <property type="evidence" value="ECO:0007669"/>
    <property type="project" value="TreeGrafter"/>
</dbReference>
<organism evidence="9 10">
    <name type="scientific">Tetranychus urticae</name>
    <name type="common">Two-spotted spider mite</name>
    <dbReference type="NCBI Taxonomy" id="32264"/>
    <lineage>
        <taxon>Eukaryota</taxon>
        <taxon>Metazoa</taxon>
        <taxon>Ecdysozoa</taxon>
        <taxon>Arthropoda</taxon>
        <taxon>Chelicerata</taxon>
        <taxon>Arachnida</taxon>
        <taxon>Acari</taxon>
        <taxon>Acariformes</taxon>
        <taxon>Trombidiformes</taxon>
        <taxon>Prostigmata</taxon>
        <taxon>Eleutherengona</taxon>
        <taxon>Raphignathae</taxon>
        <taxon>Tetranychoidea</taxon>
        <taxon>Tetranychidae</taxon>
        <taxon>Tetranychus</taxon>
    </lineage>
</organism>
<protein>
    <recommendedName>
        <fullName evidence="8">ABC transporter domain-containing protein</fullName>
    </recommendedName>
</protein>
<keyword evidence="3" id="KW-0547">Nucleotide-binding</keyword>
<evidence type="ECO:0000259" key="8">
    <source>
        <dbReference type="PROSITE" id="PS50893"/>
    </source>
</evidence>
<dbReference type="InterPro" id="IPR026082">
    <property type="entry name" value="ABCA"/>
</dbReference>
<feature type="transmembrane region" description="Helical" evidence="7">
    <location>
        <begin position="1153"/>
        <end position="1173"/>
    </location>
</feature>
<feature type="transmembrane region" description="Helical" evidence="7">
    <location>
        <begin position="24"/>
        <end position="43"/>
    </location>
</feature>
<dbReference type="Pfam" id="PF12698">
    <property type="entry name" value="ABC2_membrane_3"/>
    <property type="match status" value="2"/>
</dbReference>
<dbReference type="RefSeq" id="XP_025017005.1">
    <property type="nucleotide sequence ID" value="XM_025161237.1"/>
</dbReference>
<evidence type="ECO:0000256" key="6">
    <source>
        <dbReference type="ARBA" id="ARBA00023136"/>
    </source>
</evidence>
<dbReference type="InterPro" id="IPR013525">
    <property type="entry name" value="ABC2_TM"/>
</dbReference>
<dbReference type="Gene3D" id="3.40.50.300">
    <property type="entry name" value="P-loop containing nucleotide triphosphate hydrolases"/>
    <property type="match status" value="2"/>
</dbReference>
<dbReference type="FunFam" id="3.40.50.300:FF:000933">
    <property type="entry name" value="ABC transporter A family member 7"/>
    <property type="match status" value="1"/>
</dbReference>
<dbReference type="GO" id="GO:0140359">
    <property type="term" value="F:ABC-type transporter activity"/>
    <property type="evidence" value="ECO:0007669"/>
    <property type="project" value="InterPro"/>
</dbReference>